<dbReference type="RefSeq" id="WP_160836486.1">
    <property type="nucleotide sequence ID" value="NZ_JAIVAK010000005.1"/>
</dbReference>
<accession>A0A845DRV1</accession>
<dbReference type="OrthoDB" id="2474248at2"/>
<reference evidence="1 2" key="1">
    <citation type="submission" date="2019-11" db="EMBL/GenBank/DDBJ databases">
        <title>Genome sequences of 17 halophilic strains isolated from different environments.</title>
        <authorList>
            <person name="Furrow R.E."/>
        </authorList>
    </citation>
    <scope>NUCLEOTIDE SEQUENCE [LARGE SCALE GENOMIC DNA]</scope>
    <source>
        <strain evidence="1 2">22511_23_Filter</strain>
    </source>
</reference>
<evidence type="ECO:0000313" key="1">
    <source>
        <dbReference type="EMBL" id="MYL19589.1"/>
    </source>
</evidence>
<organism evidence="1 2">
    <name type="scientific">Halobacillus litoralis</name>
    <dbReference type="NCBI Taxonomy" id="45668"/>
    <lineage>
        <taxon>Bacteria</taxon>
        <taxon>Bacillati</taxon>
        <taxon>Bacillota</taxon>
        <taxon>Bacilli</taxon>
        <taxon>Bacillales</taxon>
        <taxon>Bacillaceae</taxon>
        <taxon>Halobacillus</taxon>
    </lineage>
</organism>
<dbReference type="InterPro" id="IPR025942">
    <property type="entry name" value="SpoVIF"/>
</dbReference>
<comment type="caution">
    <text evidence="1">The sequence shown here is derived from an EMBL/GenBank/DDBJ whole genome shotgun (WGS) entry which is preliminary data.</text>
</comment>
<evidence type="ECO:0000313" key="2">
    <source>
        <dbReference type="Proteomes" id="UP000460949"/>
    </source>
</evidence>
<dbReference type="AlphaFoldDB" id="A0A845DRV1"/>
<dbReference type="Proteomes" id="UP000460949">
    <property type="component" value="Unassembled WGS sequence"/>
</dbReference>
<protein>
    <submittedName>
        <fullName evidence="1">Stage VI sporulation protein F</fullName>
    </submittedName>
</protein>
<proteinExistence type="predicted"/>
<dbReference type="Pfam" id="PF14069">
    <property type="entry name" value="SpoVIF"/>
    <property type="match status" value="1"/>
</dbReference>
<name>A0A845DRV1_9BACI</name>
<dbReference type="EMBL" id="WMET01000001">
    <property type="protein sequence ID" value="MYL19589.1"/>
    <property type="molecule type" value="Genomic_DNA"/>
</dbReference>
<gene>
    <name evidence="1" type="ORF">GLW04_06770</name>
</gene>
<sequence>MNGGGGVSLFDKFEKKTGVKMDEVFKLAQSLQGANFKDEKTIRNVIKKVSSLANRPVSKEKENMIVKAILDGKVPKDMASMEKMMKKKK</sequence>